<keyword evidence="4" id="KW-0663">Pyridoxal phosphate</keyword>
<sequence length="286" mass="31473">MNEAEVERVRYQFGIKIKLSRMLNGGMIVVVKTPYQAYIAETYGARAVIPIDKTHVEMTAETGVIAMTDLQTIKNVMDRVMIPVIARVRVGHEVEAQVMEESHVDFIDENELLMETGIPHITKHPFRIPFMGEAANLWDALKRIKEGATIIRTKFAGNEDKADIKGTIAIVKAVMDQIKELRNQSEVELSSCALSSGVSVELVTMVARSGHLPVPFFAAGGIFMPMDVALLMRLGCNGVIISSRAFNTIGPESRMSDIAHALENYNDPAKLKGLAERTGGYGPKVM</sequence>
<dbReference type="GO" id="GO:0036381">
    <property type="term" value="F:pyridoxal 5'-phosphate synthase (glutamine hydrolysing) activity"/>
    <property type="evidence" value="ECO:0007669"/>
    <property type="project" value="UniProtKB-EC"/>
</dbReference>
<comment type="catalytic activity">
    <reaction evidence="7">
        <text>aldehydo-D-ribose 5-phosphate + D-glyceraldehyde 3-phosphate + L-glutamine = pyridoxal 5'-phosphate + L-glutamate + phosphate + 3 H2O + H(+)</text>
        <dbReference type="Rhea" id="RHEA:31507"/>
        <dbReference type="ChEBI" id="CHEBI:15377"/>
        <dbReference type="ChEBI" id="CHEBI:15378"/>
        <dbReference type="ChEBI" id="CHEBI:29985"/>
        <dbReference type="ChEBI" id="CHEBI:43474"/>
        <dbReference type="ChEBI" id="CHEBI:58273"/>
        <dbReference type="ChEBI" id="CHEBI:58359"/>
        <dbReference type="ChEBI" id="CHEBI:59776"/>
        <dbReference type="ChEBI" id="CHEBI:597326"/>
        <dbReference type="EC" id="4.3.3.6"/>
    </reaction>
</comment>
<evidence type="ECO:0000256" key="1">
    <source>
        <dbReference type="ARBA" id="ARBA00004737"/>
    </source>
</evidence>
<comment type="caution">
    <text evidence="10">The sequence shown here is derived from an EMBL/GenBank/DDBJ whole genome shotgun (WGS) entry which is preliminary data.</text>
</comment>
<dbReference type="PANTHER" id="PTHR31829">
    <property type="entry name" value="PYRIDOXAL 5'-PHOSPHATE SYNTHASE SUBUNIT SNZ1-RELATED"/>
    <property type="match status" value="1"/>
</dbReference>
<organism evidence="10 11">
    <name type="scientific">Coemansia biformis</name>
    <dbReference type="NCBI Taxonomy" id="1286918"/>
    <lineage>
        <taxon>Eukaryota</taxon>
        <taxon>Fungi</taxon>
        <taxon>Fungi incertae sedis</taxon>
        <taxon>Zoopagomycota</taxon>
        <taxon>Kickxellomycotina</taxon>
        <taxon>Kickxellomycetes</taxon>
        <taxon>Kickxellales</taxon>
        <taxon>Kickxellaceae</taxon>
        <taxon>Coemansia</taxon>
    </lineage>
</organism>
<evidence type="ECO:0000259" key="9">
    <source>
        <dbReference type="Pfam" id="PF01680"/>
    </source>
</evidence>
<feature type="domain" description="PdxS/SNZ N-terminal" evidence="9">
    <location>
        <begin position="14"/>
        <end position="219"/>
    </location>
</feature>
<keyword evidence="11" id="KW-1185">Reference proteome</keyword>
<dbReference type="OrthoDB" id="1660966at2759"/>
<dbReference type="Pfam" id="PF01680">
    <property type="entry name" value="SOR_SNZ"/>
    <property type="match status" value="1"/>
</dbReference>
<evidence type="ECO:0000256" key="3">
    <source>
        <dbReference type="ARBA" id="ARBA00012084"/>
    </source>
</evidence>
<proteinExistence type="inferred from homology"/>
<dbReference type="InterPro" id="IPR033755">
    <property type="entry name" value="PdxS/SNZ_N"/>
</dbReference>
<evidence type="ECO:0000256" key="6">
    <source>
        <dbReference type="ARBA" id="ARBA00023270"/>
    </source>
</evidence>
<keyword evidence="5" id="KW-0456">Lyase</keyword>
<dbReference type="GO" id="GO:0006520">
    <property type="term" value="P:amino acid metabolic process"/>
    <property type="evidence" value="ECO:0007669"/>
    <property type="project" value="TreeGrafter"/>
</dbReference>
<dbReference type="GO" id="GO:0008615">
    <property type="term" value="P:pyridoxine biosynthetic process"/>
    <property type="evidence" value="ECO:0007669"/>
    <property type="project" value="TreeGrafter"/>
</dbReference>
<keyword evidence="6" id="KW-0704">Schiff base</keyword>
<reference evidence="10" key="1">
    <citation type="submission" date="2022-07" db="EMBL/GenBank/DDBJ databases">
        <title>Phylogenomic reconstructions and comparative analyses of Kickxellomycotina fungi.</title>
        <authorList>
            <person name="Reynolds N.K."/>
            <person name="Stajich J.E."/>
            <person name="Barry K."/>
            <person name="Grigoriev I.V."/>
            <person name="Crous P."/>
            <person name="Smith M.E."/>
        </authorList>
    </citation>
    <scope>NUCLEOTIDE SEQUENCE</scope>
    <source>
        <strain evidence="10">BCRC 34381</strain>
    </source>
</reference>
<evidence type="ECO:0000256" key="8">
    <source>
        <dbReference type="PROSITE-ProRule" id="PRU00481"/>
    </source>
</evidence>
<evidence type="ECO:0000313" key="11">
    <source>
        <dbReference type="Proteomes" id="UP001143981"/>
    </source>
</evidence>
<protein>
    <recommendedName>
        <fullName evidence="3">pyridoxal 5'-phosphate synthase (glutamine hydrolyzing)</fullName>
        <ecNumber evidence="3">4.3.3.6</ecNumber>
    </recommendedName>
</protein>
<dbReference type="PROSITE" id="PS51129">
    <property type="entry name" value="PDXS_SNZ_2"/>
    <property type="match status" value="1"/>
</dbReference>
<dbReference type="InterPro" id="IPR013785">
    <property type="entry name" value="Aldolase_TIM"/>
</dbReference>
<comment type="pathway">
    <text evidence="1">Cofactor biosynthesis; pyridoxal 5'-phosphate biosynthesis.</text>
</comment>
<comment type="similarity">
    <text evidence="2 8">Belongs to the PdxS/SNZ family.</text>
</comment>
<dbReference type="SUPFAM" id="SSF51366">
    <property type="entry name" value="Ribulose-phoshate binding barrel"/>
    <property type="match status" value="1"/>
</dbReference>
<gene>
    <name evidence="10" type="ORF">LPJ61_003897</name>
</gene>
<dbReference type="AlphaFoldDB" id="A0A9W8CX99"/>
<dbReference type="Gene3D" id="3.20.20.70">
    <property type="entry name" value="Aldolase class I"/>
    <property type="match status" value="1"/>
</dbReference>
<dbReference type="GO" id="GO:0042823">
    <property type="term" value="P:pyridoxal phosphate biosynthetic process"/>
    <property type="evidence" value="ECO:0007669"/>
    <property type="project" value="InterPro"/>
</dbReference>
<evidence type="ECO:0000313" key="10">
    <source>
        <dbReference type="EMBL" id="KAJ1728699.1"/>
    </source>
</evidence>
<dbReference type="Proteomes" id="UP001143981">
    <property type="component" value="Unassembled WGS sequence"/>
</dbReference>
<evidence type="ECO:0000256" key="5">
    <source>
        <dbReference type="ARBA" id="ARBA00023239"/>
    </source>
</evidence>
<dbReference type="InterPro" id="IPR001852">
    <property type="entry name" value="PdxS/SNZ"/>
</dbReference>
<accession>A0A9W8CX99</accession>
<dbReference type="EMBL" id="JANBOI010000758">
    <property type="protein sequence ID" value="KAJ1728699.1"/>
    <property type="molecule type" value="Genomic_DNA"/>
</dbReference>
<name>A0A9W8CX99_9FUNG</name>
<dbReference type="EC" id="4.3.3.6" evidence="3"/>
<evidence type="ECO:0000256" key="2">
    <source>
        <dbReference type="ARBA" id="ARBA00007281"/>
    </source>
</evidence>
<dbReference type="PANTHER" id="PTHR31829:SF0">
    <property type="entry name" value="PYRIDOXAL 5'-PHOSPHATE SYNTHASE SUBUNIT SNZ1-RELATED"/>
    <property type="match status" value="1"/>
</dbReference>
<evidence type="ECO:0000256" key="7">
    <source>
        <dbReference type="ARBA" id="ARBA00047992"/>
    </source>
</evidence>
<dbReference type="InterPro" id="IPR011060">
    <property type="entry name" value="RibuloseP-bd_barrel"/>
</dbReference>
<evidence type="ECO:0000256" key="4">
    <source>
        <dbReference type="ARBA" id="ARBA00022898"/>
    </source>
</evidence>